<evidence type="ECO:0000313" key="1">
    <source>
        <dbReference type="EMBL" id="MBW48627.1"/>
    </source>
</evidence>
<dbReference type="AlphaFoldDB" id="A0A2M4B6I3"/>
<sequence length="76" mass="8813">MGPRRTRLMALSPVFAPLPCPSTRAKSRRANGERAIAVMCREPERHTRDSRAYLVRFVRLRWLSSGNRQSHLIHCK</sequence>
<proteinExistence type="predicted"/>
<reference evidence="1" key="1">
    <citation type="submission" date="2018-01" db="EMBL/GenBank/DDBJ databases">
        <title>An insight into the sialome of Amazonian anophelines.</title>
        <authorList>
            <person name="Ribeiro J.M."/>
            <person name="Scarpassa V."/>
            <person name="Calvo E."/>
        </authorList>
    </citation>
    <scope>NUCLEOTIDE SEQUENCE</scope>
    <source>
        <tissue evidence="1">Salivary glands</tissue>
    </source>
</reference>
<accession>A0A2M4B6I3</accession>
<name>A0A2M4B6I3_9DIPT</name>
<organism evidence="1">
    <name type="scientific">Anopheles triannulatus</name>
    <dbReference type="NCBI Taxonomy" id="58253"/>
    <lineage>
        <taxon>Eukaryota</taxon>
        <taxon>Metazoa</taxon>
        <taxon>Ecdysozoa</taxon>
        <taxon>Arthropoda</taxon>
        <taxon>Hexapoda</taxon>
        <taxon>Insecta</taxon>
        <taxon>Pterygota</taxon>
        <taxon>Neoptera</taxon>
        <taxon>Endopterygota</taxon>
        <taxon>Diptera</taxon>
        <taxon>Nematocera</taxon>
        <taxon>Culicoidea</taxon>
        <taxon>Culicidae</taxon>
        <taxon>Anophelinae</taxon>
        <taxon>Anopheles</taxon>
    </lineage>
</organism>
<dbReference type="EMBL" id="GGFK01015306">
    <property type="protein sequence ID" value="MBW48627.1"/>
    <property type="molecule type" value="Transcribed_RNA"/>
</dbReference>
<protein>
    <submittedName>
        <fullName evidence="1">Putative secreted protein</fullName>
    </submittedName>
</protein>